<evidence type="ECO:0000256" key="1">
    <source>
        <dbReference type="SAM" id="Phobius"/>
    </source>
</evidence>
<keyword evidence="1" id="KW-0472">Membrane</keyword>
<gene>
    <name evidence="2" type="ORF">PHACADRAFT_210666</name>
</gene>
<proteinExistence type="predicted"/>
<name>K5WWR9_PHACS</name>
<dbReference type="EMBL" id="JH930473">
    <property type="protein sequence ID" value="EKM54897.1"/>
    <property type="molecule type" value="Genomic_DNA"/>
</dbReference>
<protein>
    <submittedName>
        <fullName evidence="2">Uncharacterized protein</fullName>
    </submittedName>
</protein>
<feature type="transmembrane region" description="Helical" evidence="1">
    <location>
        <begin position="27"/>
        <end position="45"/>
    </location>
</feature>
<reference evidence="2 3" key="1">
    <citation type="journal article" date="2012" name="BMC Genomics">
        <title>Comparative genomics of the white-rot fungi, Phanerochaete carnosa and P. chrysosporium, to elucidate the genetic basis of the distinct wood types they colonize.</title>
        <authorList>
            <person name="Suzuki H."/>
            <person name="MacDonald J."/>
            <person name="Syed K."/>
            <person name="Salamov A."/>
            <person name="Hori C."/>
            <person name="Aerts A."/>
            <person name="Henrissat B."/>
            <person name="Wiebenga A."/>
            <person name="vanKuyk P.A."/>
            <person name="Barry K."/>
            <person name="Lindquist E."/>
            <person name="LaButti K."/>
            <person name="Lapidus A."/>
            <person name="Lucas S."/>
            <person name="Coutinho P."/>
            <person name="Gong Y."/>
            <person name="Samejima M."/>
            <person name="Mahadevan R."/>
            <person name="Abou-Zaid M."/>
            <person name="de Vries R.P."/>
            <person name="Igarashi K."/>
            <person name="Yadav J.S."/>
            <person name="Grigoriev I.V."/>
            <person name="Master E.R."/>
        </authorList>
    </citation>
    <scope>NUCLEOTIDE SEQUENCE [LARGE SCALE GENOMIC DNA]</scope>
    <source>
        <strain evidence="2 3">HHB-10118-sp</strain>
    </source>
</reference>
<keyword evidence="1" id="KW-1133">Transmembrane helix</keyword>
<dbReference type="RefSeq" id="XP_007397571.1">
    <property type="nucleotide sequence ID" value="XM_007397509.1"/>
</dbReference>
<keyword evidence="1" id="KW-0812">Transmembrane</keyword>
<organism evidence="2 3">
    <name type="scientific">Phanerochaete carnosa (strain HHB-10118-sp)</name>
    <name type="common">White-rot fungus</name>
    <name type="synonym">Peniophora carnosa</name>
    <dbReference type="NCBI Taxonomy" id="650164"/>
    <lineage>
        <taxon>Eukaryota</taxon>
        <taxon>Fungi</taxon>
        <taxon>Dikarya</taxon>
        <taxon>Basidiomycota</taxon>
        <taxon>Agaricomycotina</taxon>
        <taxon>Agaricomycetes</taxon>
        <taxon>Polyporales</taxon>
        <taxon>Phanerochaetaceae</taxon>
        <taxon>Phanerochaete</taxon>
    </lineage>
</organism>
<dbReference type="GeneID" id="18912997"/>
<evidence type="ECO:0000313" key="2">
    <source>
        <dbReference type="EMBL" id="EKM54897.1"/>
    </source>
</evidence>
<dbReference type="AlphaFoldDB" id="K5WWR9"/>
<feature type="transmembrane region" description="Helical" evidence="1">
    <location>
        <begin position="57"/>
        <end position="76"/>
    </location>
</feature>
<sequence>MLTTVSVFYLETWKFAANFVNKGATEVVLDGWIISVILRLIFFWLDKLRRRLWWLPWLNKHGAFSVLLAAVIHLHGRLRRT</sequence>
<dbReference type="InParanoid" id="K5WWR9"/>
<dbReference type="KEGG" id="pco:PHACADRAFT_210666"/>
<dbReference type="HOGENOM" id="CLU_2574635_0_0_1"/>
<keyword evidence="3" id="KW-1185">Reference proteome</keyword>
<evidence type="ECO:0000313" key="3">
    <source>
        <dbReference type="Proteomes" id="UP000008370"/>
    </source>
</evidence>
<dbReference type="Proteomes" id="UP000008370">
    <property type="component" value="Unassembled WGS sequence"/>
</dbReference>
<accession>K5WWR9</accession>